<dbReference type="Gene3D" id="1.10.10.60">
    <property type="entry name" value="Homeodomain-like"/>
    <property type="match status" value="1"/>
</dbReference>
<evidence type="ECO:0000256" key="1">
    <source>
        <dbReference type="ARBA" id="ARBA00023125"/>
    </source>
</evidence>
<evidence type="ECO:0000313" key="4">
    <source>
        <dbReference type="EMBL" id="EDO03973.1"/>
    </source>
</evidence>
<dbReference type="AlphaFoldDB" id="A7EMA7"/>
<keyword evidence="2" id="KW-0539">Nucleus</keyword>
<dbReference type="SMART" id="SM00674">
    <property type="entry name" value="CENPB"/>
    <property type="match status" value="1"/>
</dbReference>
<dbReference type="GeneID" id="5488536"/>
<dbReference type="InterPro" id="IPR007889">
    <property type="entry name" value="HTH_Psq"/>
</dbReference>
<keyword evidence="5" id="KW-1185">Reference proteome</keyword>
<dbReference type="Pfam" id="PF03221">
    <property type="entry name" value="HTH_Tnp_Tc5"/>
    <property type="match status" value="1"/>
</dbReference>
<sequence length="260" mass="30090">MVSTLNERDIVMAMEAMAKDKNLSLRKAAKIYNITHTTLMRRMKGITPASEYRQKQHKITKIEEEVIIQHIIDMDERGFNPKFISVESMANHILESRGGKRIGKQWAYRFVNRYNILKTHFNHAYDFQRALCEDPKLINKWFQLFKNIKAKYGIQDVLKRTYSKQIEGMDIRICTPTPPSLPPSHIPDWVSQTPHNAIEALSQAFLVRSIIAQYHSSSFTPIFKATDPLIKDVEYLASTVTILAFENHDLRLANTGLSKR</sequence>
<dbReference type="KEGG" id="ssl:SS1G_06455"/>
<evidence type="ECO:0000313" key="5">
    <source>
        <dbReference type="Proteomes" id="UP000001312"/>
    </source>
</evidence>
<gene>
    <name evidence="4" type="ORF">SS1G_06455</name>
</gene>
<keyword evidence="1" id="KW-0238">DNA-binding</keyword>
<dbReference type="InParanoid" id="A7EMA7"/>
<dbReference type="GO" id="GO:0003677">
    <property type="term" value="F:DNA binding"/>
    <property type="evidence" value="ECO:0007669"/>
    <property type="project" value="UniProtKB-KW"/>
</dbReference>
<organism evidence="4 5">
    <name type="scientific">Sclerotinia sclerotiorum (strain ATCC 18683 / 1980 / Ss-1)</name>
    <name type="common">White mold</name>
    <name type="synonym">Whetzelinia sclerotiorum</name>
    <dbReference type="NCBI Taxonomy" id="665079"/>
    <lineage>
        <taxon>Eukaryota</taxon>
        <taxon>Fungi</taxon>
        <taxon>Dikarya</taxon>
        <taxon>Ascomycota</taxon>
        <taxon>Pezizomycotina</taxon>
        <taxon>Leotiomycetes</taxon>
        <taxon>Helotiales</taxon>
        <taxon>Sclerotiniaceae</taxon>
        <taxon>Sclerotinia</taxon>
    </lineage>
</organism>
<evidence type="ECO:0000259" key="3">
    <source>
        <dbReference type="PROSITE" id="PS51253"/>
    </source>
</evidence>
<dbReference type="Pfam" id="PF05225">
    <property type="entry name" value="HTH_psq"/>
    <property type="match status" value="1"/>
</dbReference>
<dbReference type="InterPro" id="IPR009057">
    <property type="entry name" value="Homeodomain-like_sf"/>
</dbReference>
<protein>
    <recommendedName>
        <fullName evidence="3">HTH CENPB-type domain-containing protein</fullName>
    </recommendedName>
</protein>
<proteinExistence type="predicted"/>
<dbReference type="PROSITE" id="PS51253">
    <property type="entry name" value="HTH_CENPB"/>
    <property type="match status" value="1"/>
</dbReference>
<dbReference type="RefSeq" id="XP_001592215.1">
    <property type="nucleotide sequence ID" value="XM_001592165.1"/>
</dbReference>
<dbReference type="SUPFAM" id="SSF46689">
    <property type="entry name" value="Homeodomain-like"/>
    <property type="match status" value="1"/>
</dbReference>
<dbReference type="InterPro" id="IPR006600">
    <property type="entry name" value="HTH_CenpB_DNA-bd_dom"/>
</dbReference>
<reference evidence="5" key="1">
    <citation type="journal article" date="2011" name="PLoS Genet.">
        <title>Genomic analysis of the necrotrophic fungal pathogens Sclerotinia sclerotiorum and Botrytis cinerea.</title>
        <authorList>
            <person name="Amselem J."/>
            <person name="Cuomo C.A."/>
            <person name="van Kan J.A."/>
            <person name="Viaud M."/>
            <person name="Benito E.P."/>
            <person name="Couloux A."/>
            <person name="Coutinho P.M."/>
            <person name="de Vries R.P."/>
            <person name="Dyer P.S."/>
            <person name="Fillinger S."/>
            <person name="Fournier E."/>
            <person name="Gout L."/>
            <person name="Hahn M."/>
            <person name="Kohn L."/>
            <person name="Lapalu N."/>
            <person name="Plummer K.M."/>
            <person name="Pradier J.M."/>
            <person name="Quevillon E."/>
            <person name="Sharon A."/>
            <person name="Simon A."/>
            <person name="ten Have A."/>
            <person name="Tudzynski B."/>
            <person name="Tudzynski P."/>
            <person name="Wincker P."/>
            <person name="Andrew M."/>
            <person name="Anthouard V."/>
            <person name="Beever R.E."/>
            <person name="Beffa R."/>
            <person name="Benoit I."/>
            <person name="Bouzid O."/>
            <person name="Brault B."/>
            <person name="Chen Z."/>
            <person name="Choquer M."/>
            <person name="Collemare J."/>
            <person name="Cotton P."/>
            <person name="Danchin E.G."/>
            <person name="Da Silva C."/>
            <person name="Gautier A."/>
            <person name="Giraud C."/>
            <person name="Giraud T."/>
            <person name="Gonzalez C."/>
            <person name="Grossetete S."/>
            <person name="Guldener U."/>
            <person name="Henrissat B."/>
            <person name="Howlett B.J."/>
            <person name="Kodira C."/>
            <person name="Kretschmer M."/>
            <person name="Lappartient A."/>
            <person name="Leroch M."/>
            <person name="Levis C."/>
            <person name="Mauceli E."/>
            <person name="Neuveglise C."/>
            <person name="Oeser B."/>
            <person name="Pearson M."/>
            <person name="Poulain J."/>
            <person name="Poussereau N."/>
            <person name="Quesneville H."/>
            <person name="Rascle C."/>
            <person name="Schumacher J."/>
            <person name="Segurens B."/>
            <person name="Sexton A."/>
            <person name="Silva E."/>
            <person name="Sirven C."/>
            <person name="Soanes D.M."/>
            <person name="Talbot N.J."/>
            <person name="Templeton M."/>
            <person name="Yandava C."/>
            <person name="Yarden O."/>
            <person name="Zeng Q."/>
            <person name="Rollins J.A."/>
            <person name="Lebrun M.H."/>
            <person name="Dickman M."/>
        </authorList>
    </citation>
    <scope>NUCLEOTIDE SEQUENCE [LARGE SCALE GENOMIC DNA]</scope>
    <source>
        <strain evidence="5">ATCC 18683 / 1980 / Ss-1</strain>
    </source>
</reference>
<accession>A7EMA7</accession>
<name>A7EMA7_SCLS1</name>
<dbReference type="EMBL" id="CH476628">
    <property type="protein sequence ID" value="EDO03973.1"/>
    <property type="molecule type" value="Genomic_DNA"/>
</dbReference>
<feature type="domain" description="HTH CENPB-type" evidence="3">
    <location>
        <begin position="51"/>
        <end position="120"/>
    </location>
</feature>
<dbReference type="Proteomes" id="UP000001312">
    <property type="component" value="Unassembled WGS sequence"/>
</dbReference>
<evidence type="ECO:0000256" key="2">
    <source>
        <dbReference type="ARBA" id="ARBA00023242"/>
    </source>
</evidence>